<dbReference type="PANTHER" id="PTHR10629">
    <property type="entry name" value="CYTOSINE-SPECIFIC METHYLTRANSFERASE"/>
    <property type="match status" value="1"/>
</dbReference>
<evidence type="ECO:0000313" key="9">
    <source>
        <dbReference type="EMBL" id="MFC3107439.1"/>
    </source>
</evidence>
<dbReference type="NCBIfam" id="TIGR00675">
    <property type="entry name" value="dcm"/>
    <property type="match status" value="1"/>
</dbReference>
<evidence type="ECO:0000256" key="7">
    <source>
        <dbReference type="PROSITE-ProRule" id="PRU01016"/>
    </source>
</evidence>
<dbReference type="RefSeq" id="WP_390323005.1">
    <property type="nucleotide sequence ID" value="NZ_JBHRTP010000013.1"/>
</dbReference>
<protein>
    <recommendedName>
        <fullName evidence="1">DNA (cytosine-5-)-methyltransferase</fullName>
        <ecNumber evidence="1">2.1.1.37</ecNumber>
    </recommendedName>
</protein>
<dbReference type="InterPro" id="IPR001525">
    <property type="entry name" value="C5_MeTfrase"/>
</dbReference>
<evidence type="ECO:0000256" key="2">
    <source>
        <dbReference type="ARBA" id="ARBA00022603"/>
    </source>
</evidence>
<keyword evidence="3 7" id="KW-0808">Transferase</keyword>
<dbReference type="SUPFAM" id="SSF53335">
    <property type="entry name" value="S-adenosyl-L-methionine-dependent methyltransferases"/>
    <property type="match status" value="1"/>
</dbReference>
<dbReference type="Gene3D" id="3.90.120.10">
    <property type="entry name" value="DNA Methylase, subunit A, domain 2"/>
    <property type="match status" value="1"/>
</dbReference>
<gene>
    <name evidence="9" type="ORF">ACFOFO_05615</name>
</gene>
<dbReference type="EMBL" id="JBHRTP010000013">
    <property type="protein sequence ID" value="MFC3107439.1"/>
    <property type="molecule type" value="Genomic_DNA"/>
</dbReference>
<keyword evidence="10" id="KW-1185">Reference proteome</keyword>
<evidence type="ECO:0000256" key="1">
    <source>
        <dbReference type="ARBA" id="ARBA00011975"/>
    </source>
</evidence>
<dbReference type="GO" id="GO:0003886">
    <property type="term" value="F:DNA (cytosine-5-)-methyltransferase activity"/>
    <property type="evidence" value="ECO:0007669"/>
    <property type="project" value="UniProtKB-EC"/>
</dbReference>
<keyword evidence="4 7" id="KW-0949">S-adenosyl-L-methionine</keyword>
<evidence type="ECO:0000256" key="4">
    <source>
        <dbReference type="ARBA" id="ARBA00022691"/>
    </source>
</evidence>
<dbReference type="PRINTS" id="PR00105">
    <property type="entry name" value="C5METTRFRASE"/>
</dbReference>
<evidence type="ECO:0000256" key="8">
    <source>
        <dbReference type="RuleBase" id="RU000416"/>
    </source>
</evidence>
<dbReference type="Pfam" id="PF00145">
    <property type="entry name" value="DNA_methylase"/>
    <property type="match status" value="2"/>
</dbReference>
<feature type="active site" evidence="7">
    <location>
        <position position="72"/>
    </location>
</feature>
<accession>A0ABV7EXG7</accession>
<dbReference type="EC" id="2.1.1.37" evidence="1"/>
<dbReference type="InterPro" id="IPR029063">
    <property type="entry name" value="SAM-dependent_MTases_sf"/>
</dbReference>
<evidence type="ECO:0000313" key="10">
    <source>
        <dbReference type="Proteomes" id="UP001595530"/>
    </source>
</evidence>
<dbReference type="GO" id="GO:0032259">
    <property type="term" value="P:methylation"/>
    <property type="evidence" value="ECO:0007669"/>
    <property type="project" value="UniProtKB-KW"/>
</dbReference>
<comment type="caution">
    <text evidence="9">The sequence shown here is derived from an EMBL/GenBank/DDBJ whole genome shotgun (WGS) entry which is preliminary data.</text>
</comment>
<proteinExistence type="inferred from homology"/>
<evidence type="ECO:0000256" key="5">
    <source>
        <dbReference type="ARBA" id="ARBA00022747"/>
    </source>
</evidence>
<name>A0ABV7EXG7_9BURK</name>
<keyword evidence="2 7" id="KW-0489">Methyltransferase</keyword>
<dbReference type="PANTHER" id="PTHR10629:SF52">
    <property type="entry name" value="DNA (CYTOSINE-5)-METHYLTRANSFERASE 1"/>
    <property type="match status" value="1"/>
</dbReference>
<keyword evidence="5" id="KW-0680">Restriction system</keyword>
<evidence type="ECO:0000256" key="3">
    <source>
        <dbReference type="ARBA" id="ARBA00022679"/>
    </source>
</evidence>
<dbReference type="Gene3D" id="3.40.50.150">
    <property type="entry name" value="Vaccinia Virus protein VP39"/>
    <property type="match status" value="1"/>
</dbReference>
<dbReference type="Proteomes" id="UP001595530">
    <property type="component" value="Unassembled WGS sequence"/>
</dbReference>
<organism evidence="9 10">
    <name type="scientific">Undibacterium arcticum</name>
    <dbReference type="NCBI Taxonomy" id="1762892"/>
    <lineage>
        <taxon>Bacteria</taxon>
        <taxon>Pseudomonadati</taxon>
        <taxon>Pseudomonadota</taxon>
        <taxon>Betaproteobacteria</taxon>
        <taxon>Burkholderiales</taxon>
        <taxon>Oxalobacteraceae</taxon>
        <taxon>Undibacterium</taxon>
    </lineage>
</organism>
<dbReference type="PROSITE" id="PS51679">
    <property type="entry name" value="SAM_MT_C5"/>
    <property type="match status" value="1"/>
</dbReference>
<sequence>MNAIDLFAGAGGFSTGAQMAGCNVVWAANHWQAAVDTHAANHPSAQHVCQDLHQARWDDVPAHDLLLASPCCQGHSKARGKTSGNPQHDASRSTAWAVVSAAEYHRPAFAVIENVPEFVQWSLYPAWRMAMEALGYCVAPHIIDAADHGVPQHRERLFIVATRSKHPLMLQFPLRDRVPASSFIDFDAGKWQPIEKPGRAENTLARIVEGRRIHGHRFISSYYGNERGGRSLNRPVGTVTTRDRHAIIDGDRMRMFSAQECRAAMGFPVGYQLPKQHRLAVHMLGNAVCPPVARDVINALKEAA</sequence>
<evidence type="ECO:0000256" key="6">
    <source>
        <dbReference type="ARBA" id="ARBA00047422"/>
    </source>
</evidence>
<dbReference type="InterPro" id="IPR050390">
    <property type="entry name" value="C5-Methyltransferase"/>
</dbReference>
<reference evidence="10" key="1">
    <citation type="journal article" date="2019" name="Int. J. Syst. Evol. Microbiol.">
        <title>The Global Catalogue of Microorganisms (GCM) 10K type strain sequencing project: providing services to taxonomists for standard genome sequencing and annotation.</title>
        <authorList>
            <consortium name="The Broad Institute Genomics Platform"/>
            <consortium name="The Broad Institute Genome Sequencing Center for Infectious Disease"/>
            <person name="Wu L."/>
            <person name="Ma J."/>
        </authorList>
    </citation>
    <scope>NUCLEOTIDE SEQUENCE [LARGE SCALE GENOMIC DNA]</scope>
    <source>
        <strain evidence="10">KCTC 42986</strain>
    </source>
</reference>
<comment type="similarity">
    <text evidence="7 8">Belongs to the class I-like SAM-binding methyltransferase superfamily. C5-methyltransferase family.</text>
</comment>
<comment type="catalytic activity">
    <reaction evidence="6">
        <text>a 2'-deoxycytidine in DNA + S-adenosyl-L-methionine = a 5-methyl-2'-deoxycytidine in DNA + S-adenosyl-L-homocysteine + H(+)</text>
        <dbReference type="Rhea" id="RHEA:13681"/>
        <dbReference type="Rhea" id="RHEA-COMP:11369"/>
        <dbReference type="Rhea" id="RHEA-COMP:11370"/>
        <dbReference type="ChEBI" id="CHEBI:15378"/>
        <dbReference type="ChEBI" id="CHEBI:57856"/>
        <dbReference type="ChEBI" id="CHEBI:59789"/>
        <dbReference type="ChEBI" id="CHEBI:85452"/>
        <dbReference type="ChEBI" id="CHEBI:85454"/>
        <dbReference type="EC" id="2.1.1.37"/>
    </reaction>
</comment>